<dbReference type="EMBL" id="QZWG01000012">
    <property type="protein sequence ID" value="RZB76052.1"/>
    <property type="molecule type" value="Genomic_DNA"/>
</dbReference>
<evidence type="ECO:0000256" key="5">
    <source>
        <dbReference type="ARBA" id="ARBA00022664"/>
    </source>
</evidence>
<dbReference type="GO" id="GO:0030532">
    <property type="term" value="C:small nuclear ribonucleoprotein complex"/>
    <property type="evidence" value="ECO:0007669"/>
    <property type="project" value="InterPro"/>
</dbReference>
<dbReference type="InterPro" id="IPR027248">
    <property type="entry name" value="Sm_D2"/>
</dbReference>
<dbReference type="InterPro" id="IPR001163">
    <property type="entry name" value="Sm_dom_euk/arc"/>
</dbReference>
<dbReference type="Gene3D" id="2.30.30.100">
    <property type="match status" value="1"/>
</dbReference>
<dbReference type="GO" id="GO:0005829">
    <property type="term" value="C:cytosol"/>
    <property type="evidence" value="ECO:0007669"/>
    <property type="project" value="UniProtKB-SubCell"/>
</dbReference>
<evidence type="ECO:0000256" key="2">
    <source>
        <dbReference type="ARBA" id="ARBA00004514"/>
    </source>
</evidence>
<dbReference type="GO" id="GO:0006397">
    <property type="term" value="P:mRNA processing"/>
    <property type="evidence" value="ECO:0007669"/>
    <property type="project" value="UniProtKB-KW"/>
</dbReference>
<dbReference type="InterPro" id="IPR047575">
    <property type="entry name" value="Sm"/>
</dbReference>
<evidence type="ECO:0000256" key="7">
    <source>
        <dbReference type="ARBA" id="ARBA00023242"/>
    </source>
</evidence>
<proteinExistence type="inferred from homology"/>
<protein>
    <recommendedName>
        <fullName evidence="9">snRNP core protein D2</fullName>
    </recommendedName>
</protein>
<evidence type="ECO:0000256" key="1">
    <source>
        <dbReference type="ARBA" id="ARBA00004123"/>
    </source>
</evidence>
<evidence type="ECO:0000256" key="6">
    <source>
        <dbReference type="ARBA" id="ARBA00023187"/>
    </source>
</evidence>
<dbReference type="Proteomes" id="UP000289340">
    <property type="component" value="Chromosome 12"/>
</dbReference>
<sequence length="300" mass="33651">MYPAEEASAGSSATTKCSLRKKVLQDLPQVRGRQRSSAGSHGRSCRTFFRWITWKILQKLLPQESAEEPSTLLPQKPLSYAWKKVLLAEEPSSSTSSTTEICLQCFAKLTYFILLTAGKNEEEEFNTEPLFVLMMSVKNNTQVLINCQNNKKLLGRVRAFDRNCNMVLENVREIWTEVWCQRLVKERKTPSQSTRIDSSAKCFSVEILSPLFLGTPNEILLSTSTSPVEVKVFPLLSVFFMVVLWFSYPFLSMHALCIGSSFAIYVLVCKPVAAITVTEISQAMIEELSLNLLVVGGVTA</sequence>
<accession>A0A445HQW2</accession>
<evidence type="ECO:0000256" key="4">
    <source>
        <dbReference type="ARBA" id="ARBA00022490"/>
    </source>
</evidence>
<dbReference type="AlphaFoldDB" id="A0A445HQW2"/>
<dbReference type="CDD" id="cd01720">
    <property type="entry name" value="Sm_D2"/>
    <property type="match status" value="1"/>
</dbReference>
<dbReference type="PANTHER" id="PTHR12777">
    <property type="entry name" value="SMALL NUCLEAR RIBONUCLEOPROTEIN SM D2"/>
    <property type="match status" value="1"/>
</dbReference>
<keyword evidence="4" id="KW-0963">Cytoplasm</keyword>
<dbReference type="InterPro" id="IPR010920">
    <property type="entry name" value="LSM_dom_sf"/>
</dbReference>
<comment type="caution">
    <text evidence="11">The sequence shown here is derived from an EMBL/GenBank/DDBJ whole genome shotgun (WGS) entry which is preliminary data.</text>
</comment>
<evidence type="ECO:0000259" key="10">
    <source>
        <dbReference type="PROSITE" id="PS52002"/>
    </source>
</evidence>
<comment type="subcellular location">
    <subcellularLocation>
        <location evidence="2">Cytoplasm</location>
        <location evidence="2">Cytosol</location>
    </subcellularLocation>
    <subcellularLocation>
        <location evidence="1">Nucleus</location>
    </subcellularLocation>
</comment>
<reference evidence="11 12" key="1">
    <citation type="submission" date="2018-09" db="EMBL/GenBank/DDBJ databases">
        <title>A high-quality reference genome of wild soybean provides a powerful tool to mine soybean genomes.</title>
        <authorList>
            <person name="Xie M."/>
            <person name="Chung C.Y.L."/>
            <person name="Li M.-W."/>
            <person name="Wong F.-L."/>
            <person name="Chan T.-F."/>
            <person name="Lam H.-M."/>
        </authorList>
    </citation>
    <scope>NUCLEOTIDE SEQUENCE [LARGE SCALE GENOMIC DNA]</scope>
    <source>
        <strain evidence="12">cv. W05</strain>
        <tissue evidence="11">Hypocotyl of etiolated seedlings</tissue>
    </source>
</reference>
<evidence type="ECO:0000256" key="3">
    <source>
        <dbReference type="ARBA" id="ARBA00008146"/>
    </source>
</evidence>
<keyword evidence="8 11" id="KW-0687">Ribonucleoprotein</keyword>
<evidence type="ECO:0000256" key="9">
    <source>
        <dbReference type="ARBA" id="ARBA00033125"/>
    </source>
</evidence>
<feature type="domain" description="Sm" evidence="10">
    <location>
        <begin position="130"/>
        <end position="200"/>
    </location>
</feature>
<dbReference type="GO" id="GO:0008380">
    <property type="term" value="P:RNA splicing"/>
    <property type="evidence" value="ECO:0007669"/>
    <property type="project" value="UniProtKB-KW"/>
</dbReference>
<keyword evidence="5" id="KW-0507">mRNA processing</keyword>
<name>A0A445HQW2_GLYSO</name>
<comment type="similarity">
    <text evidence="3">Belongs to the snRNP core protein family.</text>
</comment>
<keyword evidence="7" id="KW-0539">Nucleus</keyword>
<evidence type="ECO:0000313" key="11">
    <source>
        <dbReference type="EMBL" id="RZB76052.1"/>
    </source>
</evidence>
<keyword evidence="12" id="KW-1185">Reference proteome</keyword>
<organism evidence="11 12">
    <name type="scientific">Glycine soja</name>
    <name type="common">Wild soybean</name>
    <dbReference type="NCBI Taxonomy" id="3848"/>
    <lineage>
        <taxon>Eukaryota</taxon>
        <taxon>Viridiplantae</taxon>
        <taxon>Streptophyta</taxon>
        <taxon>Embryophyta</taxon>
        <taxon>Tracheophyta</taxon>
        <taxon>Spermatophyta</taxon>
        <taxon>Magnoliopsida</taxon>
        <taxon>eudicotyledons</taxon>
        <taxon>Gunneridae</taxon>
        <taxon>Pentapetalae</taxon>
        <taxon>rosids</taxon>
        <taxon>fabids</taxon>
        <taxon>Fabales</taxon>
        <taxon>Fabaceae</taxon>
        <taxon>Papilionoideae</taxon>
        <taxon>50 kb inversion clade</taxon>
        <taxon>NPAAA clade</taxon>
        <taxon>indigoferoid/millettioid clade</taxon>
        <taxon>Phaseoleae</taxon>
        <taxon>Glycine</taxon>
        <taxon>Glycine subgen. Soja</taxon>
    </lineage>
</organism>
<dbReference type="PROSITE" id="PS52002">
    <property type="entry name" value="SM"/>
    <property type="match status" value="1"/>
</dbReference>
<dbReference type="SMART" id="SM00651">
    <property type="entry name" value="Sm"/>
    <property type="match status" value="1"/>
</dbReference>
<keyword evidence="6" id="KW-0508">mRNA splicing</keyword>
<evidence type="ECO:0000256" key="8">
    <source>
        <dbReference type="ARBA" id="ARBA00023274"/>
    </source>
</evidence>
<dbReference type="SUPFAM" id="SSF50182">
    <property type="entry name" value="Sm-like ribonucleoproteins"/>
    <property type="match status" value="1"/>
</dbReference>
<dbReference type="Pfam" id="PF01423">
    <property type="entry name" value="LSM"/>
    <property type="match status" value="1"/>
</dbReference>
<evidence type="ECO:0000313" key="12">
    <source>
        <dbReference type="Proteomes" id="UP000289340"/>
    </source>
</evidence>
<dbReference type="GO" id="GO:0003723">
    <property type="term" value="F:RNA binding"/>
    <property type="evidence" value="ECO:0007669"/>
    <property type="project" value="InterPro"/>
</dbReference>
<gene>
    <name evidence="11" type="ORF">D0Y65_034521</name>
</gene>